<evidence type="ECO:0000256" key="8">
    <source>
        <dbReference type="ARBA" id="ARBA00022679"/>
    </source>
</evidence>
<feature type="domain" description="Protein kinase" evidence="23">
    <location>
        <begin position="537"/>
        <end position="837"/>
    </location>
</feature>
<dbReference type="GO" id="GO:0005886">
    <property type="term" value="C:plasma membrane"/>
    <property type="evidence" value="ECO:0007669"/>
    <property type="project" value="UniProtKB-SubCell"/>
</dbReference>
<keyword evidence="18" id="KW-0325">Glycoprotein</keyword>
<dbReference type="PANTHER" id="PTHR27008">
    <property type="entry name" value="OS04G0122200 PROTEIN"/>
    <property type="match status" value="1"/>
</dbReference>
<feature type="binding site" evidence="21">
    <location>
        <position position="567"/>
    </location>
    <ligand>
        <name>ATP</name>
        <dbReference type="ChEBI" id="CHEBI:30616"/>
    </ligand>
</feature>
<comment type="subcellular location">
    <subcellularLocation>
        <location evidence="1">Cell membrane</location>
        <topology evidence="1">Single-pass membrane protein</topology>
    </subcellularLocation>
    <subcellularLocation>
        <location evidence="2">Membrane</location>
        <topology evidence="2">Single-pass type I membrane protein</topology>
    </subcellularLocation>
</comment>
<keyword evidence="10" id="KW-0732">Signal</keyword>
<evidence type="ECO:0000256" key="2">
    <source>
        <dbReference type="ARBA" id="ARBA00004479"/>
    </source>
</evidence>
<comment type="caution">
    <text evidence="24">The sequence shown here is derived from an EMBL/GenBank/DDBJ whole genome shotgun (WGS) entry which is preliminary data.</text>
</comment>
<keyword evidence="12 21" id="KW-0547">Nucleotide-binding</keyword>
<sequence length="847" mass="92653">MVEGCGEEVLLDNNRLEGGIPPFIANLTLLDTLSLSDCQLGGRFPDVFHQLTKLRRLNFARNNLVGTIPPSFYNCSSLEQVLLNDNRLTGRLPSNLGSTMPRLATLYLYTNRLTGPLPPSLLGSPQLNDLDVGENYLLGKLVITSRNSCNLEYLILAANNFGSEEDDEMKFIDDLSICKKLRRLQLVSNQFKGLLPESLGNLSTTLDILSVASNYFYGGLPSSIGNLIGLTLLDLSSNQLTGTLPVTISNLTNLQWLDLTNNSFSGNIPSSLGNLSLLLELYLTSNKFTGTIPSSLGNCKQLLRLNLDQNNLTGNIPRQLFEILSLSISLNLGFNQLSGQLPVEVGNLKSLNEIILANNRLSGNLPSSLGSCSSLQNLSISNNFFSGPFPASLGSLCALENLDVSHNNFTGGIPAYLEVLPLKNLNLSFNDLEGEVSTKGVFANASLISILGNSRLCGGVPELQLPKCQSNKKKNKLSLAVILVSFVGSVLIFVVMVLFYTCYPWKKKVEDGPQKSTSWEYLSQVSYNTLYNATNAFSTENLIGEGSFSSVYKGCLDTDSVNTVAIKVLNLLNRGGSKSFISECEALRNTRHRNLAKVTTCCSGIDFQGNDFKAIVYEFMQNGSLDRWLHNPQSELHQLSLIQRVSIVLDVAYAVDYLHHHAGQTIVHCDLKPSNILLDEDMVAHVGDFGLSKILQSEYQSRYNSSSAGIRGTIRYAAPEYGVGSKVSKNADMYSFGIMLLEMMTRKKPTDVMFGEELSLHSYAENAMGDGSLEIVDPVLLKDDQKIGLTTNKEETTGYLNHERCLQLLLEIGVSCSMESPQNRMGAASVIQQLQLIKNAILGNSSV</sequence>
<evidence type="ECO:0000256" key="21">
    <source>
        <dbReference type="PROSITE-ProRule" id="PRU10141"/>
    </source>
</evidence>
<evidence type="ECO:0000256" key="15">
    <source>
        <dbReference type="ARBA" id="ARBA00022989"/>
    </source>
</evidence>
<keyword evidence="11" id="KW-0677">Repeat</keyword>
<keyword evidence="15 22" id="KW-1133">Transmembrane helix</keyword>
<reference evidence="24" key="1">
    <citation type="submission" date="2022-06" db="EMBL/GenBank/DDBJ databases">
        <title>Uncovering the hologenomic basis of an extraordinary plant invasion.</title>
        <authorList>
            <person name="Bieker V.C."/>
            <person name="Martin M.D."/>
            <person name="Gilbert T."/>
            <person name="Hodgins K."/>
            <person name="Battlay P."/>
            <person name="Petersen B."/>
            <person name="Wilson J."/>
        </authorList>
    </citation>
    <scope>NUCLEOTIDE SEQUENCE</scope>
    <source>
        <strain evidence="24">AA19_3_7</strain>
        <tissue evidence="24">Leaf</tissue>
    </source>
</reference>
<dbReference type="FunFam" id="1.10.510.10:FF:000358">
    <property type="entry name" value="Putative leucine-rich repeat receptor-like serine/threonine-protein kinase"/>
    <property type="match status" value="1"/>
</dbReference>
<dbReference type="InterPro" id="IPR017441">
    <property type="entry name" value="Protein_kinase_ATP_BS"/>
</dbReference>
<evidence type="ECO:0000256" key="3">
    <source>
        <dbReference type="ARBA" id="ARBA00012513"/>
    </source>
</evidence>
<evidence type="ECO:0000256" key="6">
    <source>
        <dbReference type="ARBA" id="ARBA00022553"/>
    </source>
</evidence>
<proteinExistence type="predicted"/>
<dbReference type="InterPro" id="IPR011009">
    <property type="entry name" value="Kinase-like_dom_sf"/>
</dbReference>
<dbReference type="PRINTS" id="PR00019">
    <property type="entry name" value="LEURICHRPT"/>
</dbReference>
<dbReference type="Gene3D" id="1.10.510.10">
    <property type="entry name" value="Transferase(Phosphotransferase) domain 1"/>
    <property type="match status" value="1"/>
</dbReference>
<evidence type="ECO:0000256" key="14">
    <source>
        <dbReference type="ARBA" id="ARBA00022840"/>
    </source>
</evidence>
<dbReference type="FunFam" id="3.80.10.10:FF:000041">
    <property type="entry name" value="LRR receptor-like serine/threonine-protein kinase ERECTA"/>
    <property type="match status" value="1"/>
</dbReference>
<dbReference type="EC" id="2.7.11.1" evidence="3"/>
<dbReference type="Pfam" id="PF00560">
    <property type="entry name" value="LRR_1"/>
    <property type="match status" value="5"/>
</dbReference>
<dbReference type="FunFam" id="3.30.200.20:FF:000432">
    <property type="entry name" value="LRR receptor-like serine/threonine-protein kinase EFR"/>
    <property type="match status" value="1"/>
</dbReference>
<dbReference type="Pfam" id="PF13855">
    <property type="entry name" value="LRR_8"/>
    <property type="match status" value="2"/>
</dbReference>
<keyword evidence="25" id="KW-1185">Reference proteome</keyword>
<gene>
    <name evidence="24" type="ORF">M8C21_024568</name>
</gene>
<dbReference type="InterPro" id="IPR008271">
    <property type="entry name" value="Ser/Thr_kinase_AS"/>
</dbReference>
<evidence type="ECO:0000256" key="22">
    <source>
        <dbReference type="SAM" id="Phobius"/>
    </source>
</evidence>
<feature type="transmembrane region" description="Helical" evidence="22">
    <location>
        <begin position="477"/>
        <end position="500"/>
    </location>
</feature>
<dbReference type="Pfam" id="PF00069">
    <property type="entry name" value="Pkinase"/>
    <property type="match status" value="1"/>
</dbReference>
<dbReference type="Gene3D" id="3.80.10.10">
    <property type="entry name" value="Ribonuclease Inhibitor"/>
    <property type="match status" value="2"/>
</dbReference>
<dbReference type="PANTHER" id="PTHR27008:SF596">
    <property type="entry name" value="OS02G0215500 PROTEIN"/>
    <property type="match status" value="1"/>
</dbReference>
<dbReference type="FunFam" id="3.80.10.10:FF:000288">
    <property type="entry name" value="LRR receptor-like serine/threonine-protein kinase EFR"/>
    <property type="match status" value="1"/>
</dbReference>
<dbReference type="GO" id="GO:0051707">
    <property type="term" value="P:response to other organism"/>
    <property type="evidence" value="ECO:0007669"/>
    <property type="project" value="UniProtKB-ARBA"/>
</dbReference>
<comment type="catalytic activity">
    <reaction evidence="19">
        <text>L-threonyl-[protein] + ATP = O-phospho-L-threonyl-[protein] + ADP + H(+)</text>
        <dbReference type="Rhea" id="RHEA:46608"/>
        <dbReference type="Rhea" id="RHEA-COMP:11060"/>
        <dbReference type="Rhea" id="RHEA-COMP:11605"/>
        <dbReference type="ChEBI" id="CHEBI:15378"/>
        <dbReference type="ChEBI" id="CHEBI:30013"/>
        <dbReference type="ChEBI" id="CHEBI:30616"/>
        <dbReference type="ChEBI" id="CHEBI:61977"/>
        <dbReference type="ChEBI" id="CHEBI:456216"/>
        <dbReference type="EC" id="2.7.11.1"/>
    </reaction>
</comment>
<organism evidence="24 25">
    <name type="scientific">Ambrosia artemisiifolia</name>
    <name type="common">Common ragweed</name>
    <dbReference type="NCBI Taxonomy" id="4212"/>
    <lineage>
        <taxon>Eukaryota</taxon>
        <taxon>Viridiplantae</taxon>
        <taxon>Streptophyta</taxon>
        <taxon>Embryophyta</taxon>
        <taxon>Tracheophyta</taxon>
        <taxon>Spermatophyta</taxon>
        <taxon>Magnoliopsida</taxon>
        <taxon>eudicotyledons</taxon>
        <taxon>Gunneridae</taxon>
        <taxon>Pentapetalae</taxon>
        <taxon>asterids</taxon>
        <taxon>campanulids</taxon>
        <taxon>Asterales</taxon>
        <taxon>Asteraceae</taxon>
        <taxon>Asteroideae</taxon>
        <taxon>Heliantheae alliance</taxon>
        <taxon>Heliantheae</taxon>
        <taxon>Ambrosia</taxon>
    </lineage>
</organism>
<dbReference type="EMBL" id="JAMZMK010011091">
    <property type="protein sequence ID" value="KAI7729023.1"/>
    <property type="molecule type" value="Genomic_DNA"/>
</dbReference>
<name>A0AAD5BV50_AMBAR</name>
<evidence type="ECO:0000256" key="20">
    <source>
        <dbReference type="ARBA" id="ARBA00048679"/>
    </source>
</evidence>
<evidence type="ECO:0000256" key="7">
    <source>
        <dbReference type="ARBA" id="ARBA00022614"/>
    </source>
</evidence>
<dbReference type="SMART" id="SM00369">
    <property type="entry name" value="LRR_TYP"/>
    <property type="match status" value="7"/>
</dbReference>
<evidence type="ECO:0000256" key="19">
    <source>
        <dbReference type="ARBA" id="ARBA00047899"/>
    </source>
</evidence>
<keyword evidence="9 22" id="KW-0812">Transmembrane</keyword>
<evidence type="ECO:0000256" key="16">
    <source>
        <dbReference type="ARBA" id="ARBA00023136"/>
    </source>
</evidence>
<evidence type="ECO:0000256" key="13">
    <source>
        <dbReference type="ARBA" id="ARBA00022777"/>
    </source>
</evidence>
<evidence type="ECO:0000256" key="4">
    <source>
        <dbReference type="ARBA" id="ARBA00022475"/>
    </source>
</evidence>
<dbReference type="InterPro" id="IPR001611">
    <property type="entry name" value="Leu-rich_rpt"/>
</dbReference>
<evidence type="ECO:0000259" key="23">
    <source>
        <dbReference type="PROSITE" id="PS50011"/>
    </source>
</evidence>
<evidence type="ECO:0000256" key="9">
    <source>
        <dbReference type="ARBA" id="ARBA00022692"/>
    </source>
</evidence>
<protein>
    <recommendedName>
        <fullName evidence="3">non-specific serine/threonine protein kinase</fullName>
        <ecNumber evidence="3">2.7.11.1</ecNumber>
    </recommendedName>
</protein>
<dbReference type="InterPro" id="IPR032675">
    <property type="entry name" value="LRR_dom_sf"/>
</dbReference>
<dbReference type="GO" id="GO:0006952">
    <property type="term" value="P:defense response"/>
    <property type="evidence" value="ECO:0007669"/>
    <property type="project" value="UniProtKB-ARBA"/>
</dbReference>
<evidence type="ECO:0000256" key="5">
    <source>
        <dbReference type="ARBA" id="ARBA00022527"/>
    </source>
</evidence>
<dbReference type="GO" id="GO:0005524">
    <property type="term" value="F:ATP binding"/>
    <property type="evidence" value="ECO:0007669"/>
    <property type="project" value="UniProtKB-UniRule"/>
</dbReference>
<dbReference type="SUPFAM" id="SSF52058">
    <property type="entry name" value="L domain-like"/>
    <property type="match status" value="2"/>
</dbReference>
<evidence type="ECO:0000256" key="11">
    <source>
        <dbReference type="ARBA" id="ARBA00022737"/>
    </source>
</evidence>
<keyword evidence="4" id="KW-1003">Cell membrane</keyword>
<keyword evidence="17" id="KW-0675">Receptor</keyword>
<evidence type="ECO:0000256" key="10">
    <source>
        <dbReference type="ARBA" id="ARBA00022729"/>
    </source>
</evidence>
<accession>A0AAD5BV50</accession>
<dbReference type="Proteomes" id="UP001206925">
    <property type="component" value="Unassembled WGS sequence"/>
</dbReference>
<dbReference type="Gene3D" id="3.30.200.20">
    <property type="entry name" value="Phosphorylase Kinase, domain 1"/>
    <property type="match status" value="1"/>
</dbReference>
<dbReference type="InterPro" id="IPR051809">
    <property type="entry name" value="Plant_receptor-like_S/T_kinase"/>
</dbReference>
<dbReference type="GO" id="GO:0004674">
    <property type="term" value="F:protein serine/threonine kinase activity"/>
    <property type="evidence" value="ECO:0007669"/>
    <property type="project" value="UniProtKB-KW"/>
</dbReference>
<keyword evidence="5" id="KW-0723">Serine/threonine-protein kinase</keyword>
<keyword evidence="8" id="KW-0808">Transferase</keyword>
<evidence type="ECO:0000313" key="25">
    <source>
        <dbReference type="Proteomes" id="UP001206925"/>
    </source>
</evidence>
<dbReference type="InterPro" id="IPR000719">
    <property type="entry name" value="Prot_kinase_dom"/>
</dbReference>
<comment type="catalytic activity">
    <reaction evidence="20">
        <text>L-seryl-[protein] + ATP = O-phospho-L-seryl-[protein] + ADP + H(+)</text>
        <dbReference type="Rhea" id="RHEA:17989"/>
        <dbReference type="Rhea" id="RHEA-COMP:9863"/>
        <dbReference type="Rhea" id="RHEA-COMP:11604"/>
        <dbReference type="ChEBI" id="CHEBI:15378"/>
        <dbReference type="ChEBI" id="CHEBI:29999"/>
        <dbReference type="ChEBI" id="CHEBI:30616"/>
        <dbReference type="ChEBI" id="CHEBI:83421"/>
        <dbReference type="ChEBI" id="CHEBI:456216"/>
        <dbReference type="EC" id="2.7.11.1"/>
    </reaction>
</comment>
<dbReference type="SMART" id="SM00220">
    <property type="entry name" value="S_TKc"/>
    <property type="match status" value="1"/>
</dbReference>
<dbReference type="PROSITE" id="PS50011">
    <property type="entry name" value="PROTEIN_KINASE_DOM"/>
    <property type="match status" value="1"/>
</dbReference>
<dbReference type="PROSITE" id="PS00108">
    <property type="entry name" value="PROTEIN_KINASE_ST"/>
    <property type="match status" value="1"/>
</dbReference>
<dbReference type="SUPFAM" id="SSF56112">
    <property type="entry name" value="Protein kinase-like (PK-like)"/>
    <property type="match status" value="1"/>
</dbReference>
<keyword evidence="13" id="KW-0418">Kinase</keyword>
<evidence type="ECO:0000313" key="24">
    <source>
        <dbReference type="EMBL" id="KAI7729023.1"/>
    </source>
</evidence>
<keyword evidence="7" id="KW-0433">Leucine-rich repeat</keyword>
<evidence type="ECO:0000256" key="12">
    <source>
        <dbReference type="ARBA" id="ARBA00022741"/>
    </source>
</evidence>
<evidence type="ECO:0000256" key="18">
    <source>
        <dbReference type="ARBA" id="ARBA00023180"/>
    </source>
</evidence>
<evidence type="ECO:0000256" key="17">
    <source>
        <dbReference type="ARBA" id="ARBA00023170"/>
    </source>
</evidence>
<keyword evidence="14 21" id="KW-0067">ATP-binding</keyword>
<dbReference type="PROSITE" id="PS00107">
    <property type="entry name" value="PROTEIN_KINASE_ATP"/>
    <property type="match status" value="1"/>
</dbReference>
<keyword evidence="16 22" id="KW-0472">Membrane</keyword>
<dbReference type="InterPro" id="IPR003591">
    <property type="entry name" value="Leu-rich_rpt_typical-subtyp"/>
</dbReference>
<keyword evidence="6" id="KW-0597">Phosphoprotein</keyword>
<evidence type="ECO:0000256" key="1">
    <source>
        <dbReference type="ARBA" id="ARBA00004162"/>
    </source>
</evidence>
<dbReference type="AlphaFoldDB" id="A0AAD5BV50"/>